<dbReference type="AlphaFoldDB" id="A0A2T0RDL4"/>
<feature type="transmembrane region" description="Helical" evidence="1">
    <location>
        <begin position="37"/>
        <end position="58"/>
    </location>
</feature>
<evidence type="ECO:0000313" key="3">
    <source>
        <dbReference type="Proteomes" id="UP000239209"/>
    </source>
</evidence>
<gene>
    <name evidence="2" type="ORF">CLV70_13615</name>
</gene>
<sequence>MLSRETPLDLVEFDEPDLAPPAAGPPHRPRFGRRARGILAVAAVTAVVVNAGAMWAYWKISAPAEGGGYVEMNLRGRSSYDLPLRPGATGDLTVTVTNTNDFPIRITSLLPSPGRVMADDEHRENGCQVTGVTLTRPSVEVRWLVARNNVAAFTVRDGLSMAPGADPACGGGVFTVPVRITGVTAGS</sequence>
<reference evidence="2 3" key="1">
    <citation type="submission" date="2018-03" db="EMBL/GenBank/DDBJ databases">
        <title>Genomic Encyclopedia of Archaeal and Bacterial Type Strains, Phase II (KMG-II): from individual species to whole genera.</title>
        <authorList>
            <person name="Goeker M."/>
        </authorList>
    </citation>
    <scope>NUCLEOTIDE SEQUENCE [LARGE SCALE GENOMIC DNA]</scope>
    <source>
        <strain evidence="2 3">DSM 45348</strain>
    </source>
</reference>
<accession>A0A2T0RDL4</accession>
<evidence type="ECO:0000256" key="1">
    <source>
        <dbReference type="SAM" id="Phobius"/>
    </source>
</evidence>
<name>A0A2T0RDL4_9ACTN</name>
<protein>
    <submittedName>
        <fullName evidence="2">Uncharacterized protein</fullName>
    </submittedName>
</protein>
<proteinExistence type="predicted"/>
<keyword evidence="3" id="KW-1185">Reference proteome</keyword>
<evidence type="ECO:0000313" key="2">
    <source>
        <dbReference type="EMBL" id="PRY19252.1"/>
    </source>
</evidence>
<organism evidence="2 3">
    <name type="scientific">Pseudosporangium ferrugineum</name>
    <dbReference type="NCBI Taxonomy" id="439699"/>
    <lineage>
        <taxon>Bacteria</taxon>
        <taxon>Bacillati</taxon>
        <taxon>Actinomycetota</taxon>
        <taxon>Actinomycetes</taxon>
        <taxon>Micromonosporales</taxon>
        <taxon>Micromonosporaceae</taxon>
        <taxon>Pseudosporangium</taxon>
    </lineage>
</organism>
<keyword evidence="1" id="KW-0472">Membrane</keyword>
<keyword evidence="1" id="KW-0812">Transmembrane</keyword>
<comment type="caution">
    <text evidence="2">The sequence shown here is derived from an EMBL/GenBank/DDBJ whole genome shotgun (WGS) entry which is preliminary data.</text>
</comment>
<keyword evidence="1" id="KW-1133">Transmembrane helix</keyword>
<dbReference type="Proteomes" id="UP000239209">
    <property type="component" value="Unassembled WGS sequence"/>
</dbReference>
<dbReference type="EMBL" id="PVZG01000036">
    <property type="protein sequence ID" value="PRY19252.1"/>
    <property type="molecule type" value="Genomic_DNA"/>
</dbReference>